<gene>
    <name evidence="2" type="ORF">ACHAWO_011082</name>
</gene>
<dbReference type="SUPFAM" id="SSF102405">
    <property type="entry name" value="MCP/YpsA-like"/>
    <property type="match status" value="1"/>
</dbReference>
<organism evidence="2 3">
    <name type="scientific">Cyclotella atomus</name>
    <dbReference type="NCBI Taxonomy" id="382360"/>
    <lineage>
        <taxon>Eukaryota</taxon>
        <taxon>Sar</taxon>
        <taxon>Stramenopiles</taxon>
        <taxon>Ochrophyta</taxon>
        <taxon>Bacillariophyta</taxon>
        <taxon>Coscinodiscophyceae</taxon>
        <taxon>Thalassiosirophycidae</taxon>
        <taxon>Stephanodiscales</taxon>
        <taxon>Stephanodiscaceae</taxon>
        <taxon>Cyclotella</taxon>
    </lineage>
</organism>
<evidence type="ECO:0000313" key="3">
    <source>
        <dbReference type="Proteomes" id="UP001530400"/>
    </source>
</evidence>
<evidence type="ECO:0008006" key="4">
    <source>
        <dbReference type="Google" id="ProtNLM"/>
    </source>
</evidence>
<keyword evidence="1" id="KW-0732">Signal</keyword>
<proteinExistence type="predicted"/>
<evidence type="ECO:0000313" key="2">
    <source>
        <dbReference type="EMBL" id="KAL3779872.1"/>
    </source>
</evidence>
<evidence type="ECO:0000256" key="1">
    <source>
        <dbReference type="SAM" id="SignalP"/>
    </source>
</evidence>
<name>A0ABD3NWU2_9STRA</name>
<dbReference type="EMBL" id="JALLPJ020000915">
    <property type="protein sequence ID" value="KAL3779872.1"/>
    <property type="molecule type" value="Genomic_DNA"/>
</dbReference>
<comment type="caution">
    <text evidence="2">The sequence shown here is derived from an EMBL/GenBank/DDBJ whole genome shotgun (WGS) entry which is preliminary data.</text>
</comment>
<dbReference type="Proteomes" id="UP001530400">
    <property type="component" value="Unassembled WGS sequence"/>
</dbReference>
<dbReference type="Gene3D" id="3.40.50.450">
    <property type="match status" value="1"/>
</dbReference>
<feature type="chain" id="PRO_5044824244" description="SIS domain-containing protein" evidence="1">
    <location>
        <begin position="19"/>
        <end position="269"/>
    </location>
</feature>
<sequence length="269" mass="29759">MLCSQNFIVLLVIQCCLAFHVPQQRAGLCPSKLYWGLMHGTSNHFRSKSLQALPADTGDDEVSKTQPITAGKGVGDYDFERKLGLQRQKANVGAPQTLVYDEDSEIAKMNITQVMTELQAIQSQGPKKYCILGTRHCSFLHQQIVEMLAYALVLSGNHLYTSGAQGTNAAAIRGALRAFQPNLLTVVLPQSMNKQTPESQELLQDVTNVITMPQNDQMPLDMASRICNSHLLSETDHLISFAFHESTTVLEAAEEAHKLEMLVTLLYLD</sequence>
<dbReference type="AlphaFoldDB" id="A0ABD3NWU2"/>
<feature type="signal peptide" evidence="1">
    <location>
        <begin position="1"/>
        <end position="18"/>
    </location>
</feature>
<protein>
    <recommendedName>
        <fullName evidence="4">SIS domain-containing protein</fullName>
    </recommendedName>
</protein>
<reference evidence="2 3" key="1">
    <citation type="submission" date="2024-10" db="EMBL/GenBank/DDBJ databases">
        <title>Updated reference genomes for cyclostephanoid diatoms.</title>
        <authorList>
            <person name="Roberts W.R."/>
            <person name="Alverson A.J."/>
        </authorList>
    </citation>
    <scope>NUCLEOTIDE SEQUENCE [LARGE SCALE GENOMIC DNA]</scope>
    <source>
        <strain evidence="2 3">AJA010-31</strain>
    </source>
</reference>
<accession>A0ABD3NWU2</accession>
<keyword evidence="3" id="KW-1185">Reference proteome</keyword>